<protein>
    <submittedName>
        <fullName evidence="13">P-loop containing nucleoside triphosphate hydrolase protein</fullName>
    </submittedName>
</protein>
<dbReference type="FunFam" id="3.40.50.300:FF:000838">
    <property type="entry name" value="ABC multidrug transporter (Eurofung)"/>
    <property type="match status" value="1"/>
</dbReference>
<dbReference type="SUPFAM" id="SSF90123">
    <property type="entry name" value="ABC transporter transmembrane region"/>
    <property type="match status" value="2"/>
</dbReference>
<dbReference type="SUPFAM" id="SSF52540">
    <property type="entry name" value="P-loop containing nucleoside triphosphate hydrolases"/>
    <property type="match status" value="2"/>
</dbReference>
<dbReference type="PANTHER" id="PTHR24223">
    <property type="entry name" value="ATP-BINDING CASSETTE SUB-FAMILY C"/>
    <property type="match status" value="1"/>
</dbReference>
<feature type="transmembrane region" description="Helical" evidence="10">
    <location>
        <begin position="186"/>
        <end position="205"/>
    </location>
</feature>
<feature type="transmembrane region" description="Helical" evidence="10">
    <location>
        <begin position="1125"/>
        <end position="1144"/>
    </location>
</feature>
<evidence type="ECO:0000256" key="1">
    <source>
        <dbReference type="ARBA" id="ARBA00004141"/>
    </source>
</evidence>
<name>A0A9P5Y5S2_9AGAR</name>
<dbReference type="FunFam" id="1.20.1560.10:FF:000013">
    <property type="entry name" value="ABC transporter C family member 2"/>
    <property type="match status" value="1"/>
</dbReference>
<comment type="caution">
    <text evidence="13">The sequence shown here is derived from an EMBL/GenBank/DDBJ whole genome shotgun (WGS) entry which is preliminary data.</text>
</comment>
<dbReference type="CDD" id="cd03250">
    <property type="entry name" value="ABCC_MRP_domain1"/>
    <property type="match status" value="1"/>
</dbReference>
<dbReference type="EMBL" id="MU150269">
    <property type="protein sequence ID" value="KAF9462732.1"/>
    <property type="molecule type" value="Genomic_DNA"/>
</dbReference>
<evidence type="ECO:0000256" key="9">
    <source>
        <dbReference type="SAM" id="MobiDB-lite"/>
    </source>
</evidence>
<dbReference type="Proteomes" id="UP000807353">
    <property type="component" value="Unassembled WGS sequence"/>
</dbReference>
<dbReference type="InterPro" id="IPR027417">
    <property type="entry name" value="P-loop_NTPase"/>
</dbReference>
<accession>A0A9P5Y5S2</accession>
<feature type="transmembrane region" description="Helical" evidence="10">
    <location>
        <begin position="501"/>
        <end position="521"/>
    </location>
</feature>
<gene>
    <name evidence="13" type="ORF">BDZ94DRAFT_1165313</name>
</gene>
<dbReference type="OrthoDB" id="6500128at2759"/>
<feature type="domain" description="ABC transporter" evidence="11">
    <location>
        <begin position="1303"/>
        <end position="1540"/>
    </location>
</feature>
<organism evidence="13 14">
    <name type="scientific">Collybia nuda</name>
    <dbReference type="NCBI Taxonomy" id="64659"/>
    <lineage>
        <taxon>Eukaryota</taxon>
        <taxon>Fungi</taxon>
        <taxon>Dikarya</taxon>
        <taxon>Basidiomycota</taxon>
        <taxon>Agaricomycotina</taxon>
        <taxon>Agaricomycetes</taxon>
        <taxon>Agaricomycetidae</taxon>
        <taxon>Agaricales</taxon>
        <taxon>Tricholomatineae</taxon>
        <taxon>Clitocybaceae</taxon>
        <taxon>Collybia</taxon>
    </lineage>
</organism>
<evidence type="ECO:0000313" key="14">
    <source>
        <dbReference type="Proteomes" id="UP000807353"/>
    </source>
</evidence>
<evidence type="ECO:0000256" key="5">
    <source>
        <dbReference type="ARBA" id="ARBA00022741"/>
    </source>
</evidence>
<feature type="transmembrane region" description="Helical" evidence="10">
    <location>
        <begin position="124"/>
        <end position="143"/>
    </location>
</feature>
<keyword evidence="14" id="KW-1185">Reference proteome</keyword>
<evidence type="ECO:0000256" key="7">
    <source>
        <dbReference type="ARBA" id="ARBA00022989"/>
    </source>
</evidence>
<feature type="transmembrane region" description="Helical" evidence="10">
    <location>
        <begin position="586"/>
        <end position="603"/>
    </location>
</feature>
<dbReference type="PROSITE" id="PS50893">
    <property type="entry name" value="ABC_TRANSPORTER_2"/>
    <property type="match status" value="2"/>
</dbReference>
<feature type="transmembrane region" description="Helical" evidence="10">
    <location>
        <begin position="1019"/>
        <end position="1040"/>
    </location>
</feature>
<dbReference type="PANTHER" id="PTHR24223:SF356">
    <property type="entry name" value="ATP-BINDING CASSETTE TRANSPORTER ABC4"/>
    <property type="match status" value="1"/>
</dbReference>
<evidence type="ECO:0000256" key="3">
    <source>
        <dbReference type="ARBA" id="ARBA00022692"/>
    </source>
</evidence>
<dbReference type="InterPro" id="IPR050173">
    <property type="entry name" value="ABC_transporter_C-like"/>
</dbReference>
<dbReference type="InterPro" id="IPR011527">
    <property type="entry name" value="ABC1_TM_dom"/>
</dbReference>
<evidence type="ECO:0000256" key="4">
    <source>
        <dbReference type="ARBA" id="ARBA00022737"/>
    </source>
</evidence>
<evidence type="ECO:0000256" key="6">
    <source>
        <dbReference type="ARBA" id="ARBA00022840"/>
    </source>
</evidence>
<dbReference type="GO" id="GO:0016020">
    <property type="term" value="C:membrane"/>
    <property type="evidence" value="ECO:0007669"/>
    <property type="project" value="UniProtKB-SubCell"/>
</dbReference>
<keyword evidence="3 10" id="KW-0812">Transmembrane</keyword>
<dbReference type="GO" id="GO:0016887">
    <property type="term" value="F:ATP hydrolysis activity"/>
    <property type="evidence" value="ECO:0007669"/>
    <property type="project" value="InterPro"/>
</dbReference>
<dbReference type="CDD" id="cd03244">
    <property type="entry name" value="ABCC_MRP_domain2"/>
    <property type="match status" value="1"/>
</dbReference>
<dbReference type="Pfam" id="PF00005">
    <property type="entry name" value="ABC_tran"/>
    <property type="match status" value="2"/>
</dbReference>
<dbReference type="GO" id="GO:0140359">
    <property type="term" value="F:ABC-type transporter activity"/>
    <property type="evidence" value="ECO:0007669"/>
    <property type="project" value="InterPro"/>
</dbReference>
<feature type="transmembrane region" description="Helical" evidence="10">
    <location>
        <begin position="475"/>
        <end position="495"/>
    </location>
</feature>
<keyword evidence="8 10" id="KW-0472">Membrane</keyword>
<feature type="transmembrane region" description="Helical" evidence="10">
    <location>
        <begin position="357"/>
        <end position="374"/>
    </location>
</feature>
<evidence type="ECO:0000259" key="12">
    <source>
        <dbReference type="PROSITE" id="PS50929"/>
    </source>
</evidence>
<dbReference type="Gene3D" id="1.20.1560.10">
    <property type="entry name" value="ABC transporter type 1, transmembrane domain"/>
    <property type="match status" value="2"/>
</dbReference>
<evidence type="ECO:0000256" key="8">
    <source>
        <dbReference type="ARBA" id="ARBA00023136"/>
    </source>
</evidence>
<keyword evidence="5" id="KW-0547">Nucleotide-binding</keyword>
<dbReference type="PROSITE" id="PS00211">
    <property type="entry name" value="ABC_TRANSPORTER_1"/>
    <property type="match status" value="1"/>
</dbReference>
<evidence type="ECO:0000256" key="10">
    <source>
        <dbReference type="SAM" id="Phobius"/>
    </source>
</evidence>
<feature type="domain" description="ABC transmembrane type-1" evidence="12">
    <location>
        <begin position="318"/>
        <end position="641"/>
    </location>
</feature>
<feature type="transmembrane region" description="Helical" evidence="10">
    <location>
        <begin position="318"/>
        <end position="337"/>
    </location>
</feature>
<sequence length="1554" mass="171053">MGLPNFAVQHSSGPEQAFKGASSVIYNWAHESIGGCAHAIPVYVSTISAIILLARTLSSSPQTECLPHISSTNKRDRSFHAYFATHSEAHGGCAIFTMELLCFVSCLGLSCVSISRFITLMESPELACIAFMYATLLALFIVLHPRPSPTLSRHLTVVLISSWVVFFIRDVLPLMMYNRSPADPPYMLWELIGVLTFAAIVLPLITPRQYIPFDASDPKPPSPEQTATPLSLLLFNFLDATVWKAYHVSHIPLAGLPFLADSDHSKHLVRAAFPHLDPYNNSAENFERQDGASQPFLRLSPHRSIFGAVFTVFRKETIVVILLLLSNTAATLLSPYGLKKLLEYMGSGGEGAIVKPWVWIGSLFLAPFVATLLMQQYQTRVTRVTVQLEAILTQLILQHALRIRVVAEGVSETPSSTNPTTPASDRCEITSTSTPTQPSTPIPSVTAKAGKSLVGRMNNLISSDMQAISQGFKCLQILVTGPILILSSMGFLYTIMGWSALVGFAVMLLLTPLPTLFALRLQSTTREMARKSDDRVEAVTETMSVIRMIKMFGWERKMSAQINEKREVELIWVWWNKVYTFTNMNFHFFIPAITMCSTFLVYALGMKRTLDAATVFSSVALFDIVRQQTGRISLFVPMIIRGQVSLRRIGEFLEDTELLDKFSTDHGDLIGSSGASRDEIGFGAATFSWSNESAAGGATPSKCRFRLRIDDELVFKRGCINLIVGSTGSGKTSLLMALLGEMHFLPSGPGSWFNLPRGGGVAYAAQESWVINATIRENILFESPFDEERYKAVVYQCALTPDLELLSAGDSTEVGERGLTLSGGQKARLTLARAVYSSAEILLLDDVFAALDVHTSKWIVEQCLNGDLIRGRTVLLVAHNIGIVAPISDFMVRLGRDGQIVSQGAVSDALERDVNLKLEIAKGAYMEKKAVEELGTPKTGLQNGMEDKLILEEEVAEGHISFTSGMMYFVALGGRHWILFWCFLITAMFLASALETLQPWLLGAWATEYQERPAEEVNVAFYLTGYVALTSIKLLVFLGNQVTLTSGALRASALLHKQLIDTILGTTLRWLDKTPTSRVITRVTQDITAGNLVDSTIPEFLFHILEIGILNIVRLTSILSYTPKVGILGFVIFVIGGTVGNIYMKSQLSVKREMSKAKAPVIAHFGASIEGLISIRAYGAQATVLEKSLSKIDNYSRASITFNDLARWIGIRVDALGGWFAASLGWYYVYGPSTGISTSNSAFTLTMAVSFGRSVLGFVQMLNMFEINGNSLERLQEYMGIEQEPRPTNIQLPPAHWPSSGELHVEKLSARYSPDGPSVLHDISFDLKSGERVGVVGRTGSGKSSLTLSLLRCIFTDGEVYYDGLPTSTLNLDALRSQVTIIPQMPELLSGTLRRNLDPFDQFDDAVLYTALRDAGLYCTQKEDEDDKITLDSTISRGGSNLSVGQRQIIALARAMVRESKLLILDEATSAIDYKTDEVIQRSLRNELKKDVTIVTVAHRLKTIMDSDKIMVLDAGRIVEFDHPSQLLKKEGGFFRSLVNESGDKEALYAAVKM</sequence>
<dbReference type="InterPro" id="IPR017871">
    <property type="entry name" value="ABC_transporter-like_CS"/>
</dbReference>
<evidence type="ECO:0000259" key="11">
    <source>
        <dbReference type="PROSITE" id="PS50893"/>
    </source>
</evidence>
<dbReference type="InterPro" id="IPR036640">
    <property type="entry name" value="ABC1_TM_sf"/>
</dbReference>
<dbReference type="Gene3D" id="3.40.50.300">
    <property type="entry name" value="P-loop containing nucleotide triphosphate hydrolases"/>
    <property type="match status" value="2"/>
</dbReference>
<dbReference type="InterPro" id="IPR003593">
    <property type="entry name" value="AAA+_ATPase"/>
</dbReference>
<feature type="region of interest" description="Disordered" evidence="9">
    <location>
        <begin position="412"/>
        <end position="445"/>
    </location>
</feature>
<keyword evidence="2" id="KW-0813">Transport</keyword>
<evidence type="ECO:0000313" key="13">
    <source>
        <dbReference type="EMBL" id="KAF9462732.1"/>
    </source>
</evidence>
<proteinExistence type="predicted"/>
<keyword evidence="13" id="KW-0378">Hydrolase</keyword>
<dbReference type="PROSITE" id="PS50929">
    <property type="entry name" value="ABC_TM1F"/>
    <property type="match status" value="2"/>
</dbReference>
<comment type="subcellular location">
    <subcellularLocation>
        <location evidence="1">Membrane</location>
        <topology evidence="1">Multi-pass membrane protein</topology>
    </subcellularLocation>
</comment>
<feature type="domain" description="ABC transmembrane type-1" evidence="12">
    <location>
        <begin position="983"/>
        <end position="1274"/>
    </location>
</feature>
<keyword evidence="7 10" id="KW-1133">Transmembrane helix</keyword>
<feature type="domain" description="ABC transporter" evidence="11">
    <location>
        <begin position="687"/>
        <end position="922"/>
    </location>
</feature>
<dbReference type="SMART" id="SM00382">
    <property type="entry name" value="AAA"/>
    <property type="match status" value="2"/>
</dbReference>
<evidence type="ECO:0000256" key="2">
    <source>
        <dbReference type="ARBA" id="ARBA00022448"/>
    </source>
</evidence>
<dbReference type="InterPro" id="IPR003439">
    <property type="entry name" value="ABC_transporter-like_ATP-bd"/>
</dbReference>
<feature type="transmembrane region" description="Helical" evidence="10">
    <location>
        <begin position="155"/>
        <end position="174"/>
    </location>
</feature>
<keyword evidence="6" id="KW-0067">ATP-binding</keyword>
<dbReference type="GO" id="GO:0005524">
    <property type="term" value="F:ATP binding"/>
    <property type="evidence" value="ECO:0007669"/>
    <property type="project" value="UniProtKB-KW"/>
</dbReference>
<feature type="transmembrane region" description="Helical" evidence="10">
    <location>
        <begin position="1209"/>
        <end position="1230"/>
    </location>
</feature>
<feature type="transmembrane region" description="Helical" evidence="10">
    <location>
        <begin position="976"/>
        <end position="994"/>
    </location>
</feature>
<reference evidence="13" key="1">
    <citation type="submission" date="2020-11" db="EMBL/GenBank/DDBJ databases">
        <authorList>
            <consortium name="DOE Joint Genome Institute"/>
            <person name="Ahrendt S."/>
            <person name="Riley R."/>
            <person name="Andreopoulos W."/>
            <person name="Labutti K."/>
            <person name="Pangilinan J."/>
            <person name="Ruiz-Duenas F.J."/>
            <person name="Barrasa J.M."/>
            <person name="Sanchez-Garcia M."/>
            <person name="Camarero S."/>
            <person name="Miyauchi S."/>
            <person name="Serrano A."/>
            <person name="Linde D."/>
            <person name="Babiker R."/>
            <person name="Drula E."/>
            <person name="Ayuso-Fernandez I."/>
            <person name="Pacheco R."/>
            <person name="Padilla G."/>
            <person name="Ferreira P."/>
            <person name="Barriuso J."/>
            <person name="Kellner H."/>
            <person name="Castanera R."/>
            <person name="Alfaro M."/>
            <person name="Ramirez L."/>
            <person name="Pisabarro A.G."/>
            <person name="Kuo A."/>
            <person name="Tritt A."/>
            <person name="Lipzen A."/>
            <person name="He G."/>
            <person name="Yan M."/>
            <person name="Ng V."/>
            <person name="Cullen D."/>
            <person name="Martin F."/>
            <person name="Rosso M.-N."/>
            <person name="Henrissat B."/>
            <person name="Hibbett D."/>
            <person name="Martinez A.T."/>
            <person name="Grigoriev I.V."/>
        </authorList>
    </citation>
    <scope>NUCLEOTIDE SEQUENCE</scope>
    <source>
        <strain evidence="13">CBS 247.69</strain>
    </source>
</reference>
<dbReference type="Pfam" id="PF00664">
    <property type="entry name" value="ABC_membrane"/>
    <property type="match status" value="2"/>
</dbReference>
<keyword evidence="4" id="KW-0677">Repeat</keyword>
<dbReference type="CDD" id="cd18596">
    <property type="entry name" value="ABC_6TM_VMR1_D1_like"/>
    <property type="match status" value="1"/>
</dbReference>
<dbReference type="CDD" id="cd18604">
    <property type="entry name" value="ABC_6TM_VMR1_D2_like"/>
    <property type="match status" value="1"/>
</dbReference>